<feature type="region of interest" description="Disordered" evidence="1">
    <location>
        <begin position="1"/>
        <end position="21"/>
    </location>
</feature>
<protein>
    <submittedName>
        <fullName evidence="2">Uncharacterized protein</fullName>
    </submittedName>
</protein>
<sequence length="97" mass="10001">MVADPDAARSHAWWQGGGEMASPVRAELASGQGARGGFDGACQAEAALVERRSPEQGLPGEAALVERRSPEQGLPGEVARRLRSAMAGKCMDNVGAA</sequence>
<proteinExistence type="predicted"/>
<dbReference type="Proteomes" id="UP000251960">
    <property type="component" value="Chromosome 3"/>
</dbReference>
<gene>
    <name evidence="2" type="ORF">Zm00014a_026116</name>
</gene>
<evidence type="ECO:0000313" key="3">
    <source>
        <dbReference type="Proteomes" id="UP000251960"/>
    </source>
</evidence>
<organism evidence="2 3">
    <name type="scientific">Zea mays</name>
    <name type="common">Maize</name>
    <dbReference type="NCBI Taxonomy" id="4577"/>
    <lineage>
        <taxon>Eukaryota</taxon>
        <taxon>Viridiplantae</taxon>
        <taxon>Streptophyta</taxon>
        <taxon>Embryophyta</taxon>
        <taxon>Tracheophyta</taxon>
        <taxon>Spermatophyta</taxon>
        <taxon>Magnoliopsida</taxon>
        <taxon>Liliopsida</taxon>
        <taxon>Poales</taxon>
        <taxon>Poaceae</taxon>
        <taxon>PACMAD clade</taxon>
        <taxon>Panicoideae</taxon>
        <taxon>Andropogonodae</taxon>
        <taxon>Andropogoneae</taxon>
        <taxon>Tripsacinae</taxon>
        <taxon>Zea</taxon>
    </lineage>
</organism>
<dbReference type="EMBL" id="NCVQ01000004">
    <property type="protein sequence ID" value="PWZ32897.1"/>
    <property type="molecule type" value="Genomic_DNA"/>
</dbReference>
<feature type="region of interest" description="Disordered" evidence="1">
    <location>
        <begin position="50"/>
        <end position="74"/>
    </location>
</feature>
<dbReference type="AlphaFoldDB" id="A0A3L6FMF6"/>
<evidence type="ECO:0000313" key="2">
    <source>
        <dbReference type="EMBL" id="PWZ32897.1"/>
    </source>
</evidence>
<name>A0A3L6FMF6_MAIZE</name>
<accession>A0A3L6FMF6</accession>
<evidence type="ECO:0000256" key="1">
    <source>
        <dbReference type="SAM" id="MobiDB-lite"/>
    </source>
</evidence>
<reference evidence="2 3" key="1">
    <citation type="journal article" date="2018" name="Nat. Genet.">
        <title>Extensive intraspecific gene order and gene structural variations between Mo17 and other maize genomes.</title>
        <authorList>
            <person name="Sun S."/>
            <person name="Zhou Y."/>
            <person name="Chen J."/>
            <person name="Shi J."/>
            <person name="Zhao H."/>
            <person name="Zhao H."/>
            <person name="Song W."/>
            <person name="Zhang M."/>
            <person name="Cui Y."/>
            <person name="Dong X."/>
            <person name="Liu H."/>
            <person name="Ma X."/>
            <person name="Jiao Y."/>
            <person name="Wang B."/>
            <person name="Wei X."/>
            <person name="Stein J.C."/>
            <person name="Glaubitz J.C."/>
            <person name="Lu F."/>
            <person name="Yu G."/>
            <person name="Liang C."/>
            <person name="Fengler K."/>
            <person name="Li B."/>
            <person name="Rafalski A."/>
            <person name="Schnable P.S."/>
            <person name="Ware D.H."/>
            <person name="Buckler E.S."/>
            <person name="Lai J."/>
        </authorList>
    </citation>
    <scope>NUCLEOTIDE SEQUENCE [LARGE SCALE GENOMIC DNA]</scope>
    <source>
        <strain evidence="3">cv. Missouri 17</strain>
        <tissue evidence="2">Seedling</tissue>
    </source>
</reference>
<comment type="caution">
    <text evidence="2">The sequence shown here is derived from an EMBL/GenBank/DDBJ whole genome shotgun (WGS) entry which is preliminary data.</text>
</comment>